<dbReference type="RefSeq" id="WP_142787572.1">
    <property type="nucleotide sequence ID" value="NZ_VHJK01000001.1"/>
</dbReference>
<dbReference type="PROSITE" id="PS51007">
    <property type="entry name" value="CYTC"/>
    <property type="match status" value="1"/>
</dbReference>
<accession>A0A547PAX9</accession>
<dbReference type="GO" id="GO:0020037">
    <property type="term" value="F:heme binding"/>
    <property type="evidence" value="ECO:0007669"/>
    <property type="project" value="InterPro"/>
</dbReference>
<feature type="domain" description="Cytochrome c" evidence="5">
    <location>
        <begin position="32"/>
        <end position="113"/>
    </location>
</feature>
<dbReference type="EMBL" id="VHJK01000001">
    <property type="protein sequence ID" value="TRD11306.1"/>
    <property type="molecule type" value="Genomic_DNA"/>
</dbReference>
<dbReference type="InterPro" id="IPR036909">
    <property type="entry name" value="Cyt_c-like_dom_sf"/>
</dbReference>
<name>A0A547PAX9_9SPHN</name>
<organism evidence="6 7">
    <name type="scientific">Erythrobacter insulae</name>
    <dbReference type="NCBI Taxonomy" id="2584124"/>
    <lineage>
        <taxon>Bacteria</taxon>
        <taxon>Pseudomonadati</taxon>
        <taxon>Pseudomonadota</taxon>
        <taxon>Alphaproteobacteria</taxon>
        <taxon>Sphingomonadales</taxon>
        <taxon>Erythrobacteraceae</taxon>
        <taxon>Erythrobacter/Porphyrobacter group</taxon>
        <taxon>Erythrobacter</taxon>
    </lineage>
</organism>
<evidence type="ECO:0000256" key="2">
    <source>
        <dbReference type="ARBA" id="ARBA00022723"/>
    </source>
</evidence>
<dbReference type="Proteomes" id="UP000316343">
    <property type="component" value="Unassembled WGS sequence"/>
</dbReference>
<evidence type="ECO:0000259" key="5">
    <source>
        <dbReference type="PROSITE" id="PS51007"/>
    </source>
</evidence>
<protein>
    <recommendedName>
        <fullName evidence="5">Cytochrome c domain-containing protein</fullName>
    </recommendedName>
</protein>
<comment type="caution">
    <text evidence="6">The sequence shown here is derived from an EMBL/GenBank/DDBJ whole genome shotgun (WGS) entry which is preliminary data.</text>
</comment>
<proteinExistence type="predicted"/>
<keyword evidence="7" id="KW-1185">Reference proteome</keyword>
<keyword evidence="2 4" id="KW-0479">Metal-binding</keyword>
<evidence type="ECO:0000313" key="7">
    <source>
        <dbReference type="Proteomes" id="UP000316343"/>
    </source>
</evidence>
<keyword evidence="1 4" id="KW-0349">Heme</keyword>
<sequence>MMNPTIARFIALTGCVFLVPACQTGMRPQLPASAQTPPSLIAGVCGDCHAVEEPFESPNPKAPTFASIANREGLTRETLAPWLLDAHNYPEQMDFELSPGEAKQIADYMLTLQSEDYRPQP</sequence>
<evidence type="ECO:0000256" key="4">
    <source>
        <dbReference type="PROSITE-ProRule" id="PRU00433"/>
    </source>
</evidence>
<keyword evidence="3 4" id="KW-0408">Iron</keyword>
<dbReference type="Gene3D" id="1.10.760.10">
    <property type="entry name" value="Cytochrome c-like domain"/>
    <property type="match status" value="1"/>
</dbReference>
<evidence type="ECO:0000313" key="6">
    <source>
        <dbReference type="EMBL" id="TRD11306.1"/>
    </source>
</evidence>
<evidence type="ECO:0000256" key="1">
    <source>
        <dbReference type="ARBA" id="ARBA00022617"/>
    </source>
</evidence>
<dbReference type="InterPro" id="IPR009056">
    <property type="entry name" value="Cyt_c-like_dom"/>
</dbReference>
<dbReference type="OrthoDB" id="7596428at2"/>
<evidence type="ECO:0000256" key="3">
    <source>
        <dbReference type="ARBA" id="ARBA00023004"/>
    </source>
</evidence>
<dbReference type="AlphaFoldDB" id="A0A547PAX9"/>
<dbReference type="GO" id="GO:0046872">
    <property type="term" value="F:metal ion binding"/>
    <property type="evidence" value="ECO:0007669"/>
    <property type="project" value="UniProtKB-KW"/>
</dbReference>
<reference evidence="6 7" key="1">
    <citation type="submission" date="2019-06" db="EMBL/GenBank/DDBJ databases">
        <title>Erythrobacter insulae sp. nov., isolated from a tidal flat.</title>
        <authorList>
            <person name="Yoon J.-H."/>
        </authorList>
    </citation>
    <scope>NUCLEOTIDE SEQUENCE [LARGE SCALE GENOMIC DNA]</scope>
    <source>
        <strain evidence="6 7">JBTF-M21</strain>
    </source>
</reference>
<dbReference type="SUPFAM" id="SSF46626">
    <property type="entry name" value="Cytochrome c"/>
    <property type="match status" value="1"/>
</dbReference>
<gene>
    <name evidence="6" type="ORF">FGU71_05225</name>
</gene>
<dbReference type="GO" id="GO:0009055">
    <property type="term" value="F:electron transfer activity"/>
    <property type="evidence" value="ECO:0007669"/>
    <property type="project" value="InterPro"/>
</dbReference>